<reference evidence="1" key="1">
    <citation type="submission" date="2021-11" db="EMBL/GenBank/DDBJ databases">
        <authorList>
            <person name="Islam A."/>
            <person name="Islam S."/>
            <person name="Flora M.S."/>
            <person name="Rahman M."/>
            <person name="Ziaur R.M."/>
            <person name="Epstein J.H."/>
            <person name="Hassan M."/>
            <person name="Klassen M."/>
            <person name="Woodard K."/>
            <person name="Webb A."/>
            <person name="Webby R.J."/>
            <person name="El Zowalaty M.E."/>
        </authorList>
    </citation>
    <scope>NUCLEOTIDE SEQUENCE</scope>
    <source>
        <strain evidence="1">Pbs3</strain>
    </source>
</reference>
<dbReference type="EMBL" id="CAKKTJ010000089">
    <property type="protein sequence ID" value="CAH0473892.1"/>
    <property type="molecule type" value="Genomic_DNA"/>
</dbReference>
<proteinExistence type="predicted"/>
<dbReference type="Proteomes" id="UP001160483">
    <property type="component" value="Unassembled WGS sequence"/>
</dbReference>
<dbReference type="AlphaFoldDB" id="A0AAU9KP02"/>
<comment type="caution">
    <text evidence="1">The sequence shown here is derived from an EMBL/GenBank/DDBJ whole genome shotgun (WGS) entry which is preliminary data.</text>
</comment>
<protein>
    <submittedName>
        <fullName evidence="1">Uncharacterized protein</fullName>
    </submittedName>
</protein>
<accession>A0AAU9KP02</accession>
<evidence type="ECO:0000313" key="2">
    <source>
        <dbReference type="Proteomes" id="UP001160483"/>
    </source>
</evidence>
<evidence type="ECO:0000313" key="1">
    <source>
        <dbReference type="EMBL" id="CAH0473892.1"/>
    </source>
</evidence>
<gene>
    <name evidence="1" type="ORF">PBS003_LOCUS766</name>
</gene>
<organism evidence="1 2">
    <name type="scientific">Peronospora belbahrii</name>
    <dbReference type="NCBI Taxonomy" id="622444"/>
    <lineage>
        <taxon>Eukaryota</taxon>
        <taxon>Sar</taxon>
        <taxon>Stramenopiles</taxon>
        <taxon>Oomycota</taxon>
        <taxon>Peronosporomycetes</taxon>
        <taxon>Peronosporales</taxon>
        <taxon>Peronosporaceae</taxon>
        <taxon>Peronospora</taxon>
    </lineage>
</organism>
<name>A0AAU9KP02_9STRA</name>
<sequence length="98" mass="10878">MLCATRSGNQTYRAADSLAKYQTHSYPVDRRTVVELSLTTGYATSGNSRTFPGTSNIMRLVINCDCEEGWTPSTRVVVCNALTKFDVMRTVYSVNART</sequence>